<dbReference type="GO" id="GO:0016740">
    <property type="term" value="F:transferase activity"/>
    <property type="evidence" value="ECO:0007669"/>
    <property type="project" value="UniProtKB-KW"/>
</dbReference>
<dbReference type="CDD" id="cd00761">
    <property type="entry name" value="Glyco_tranf_GTA_type"/>
    <property type="match status" value="1"/>
</dbReference>
<sequence>MNNFTVNFVIPVRHYKSVQDWQSVKSNLEYTLKSIFGQTNDNWHCYIICNRGTDLPKSTNHENVTVLESDFKFISLPNKSVDPEAYHDLIRKDKGARVYEALKYCKTNDFFMVVDYDDFVHRKIVEFINAMVKKNTEAYFYGWLINVGYIYSGGNVALLNKSFDTICGTSNIVRVCFFEKFYDEYGNLPLLYIKELLGSHRYIKNYMSKAGYSYGSLPFPGAVYNVGISNSSSQTGSVVKEIFSFGKFFKMPRTMIKLWLSIRLFTKKKKRMFNINC</sequence>
<protein>
    <submittedName>
        <fullName evidence="1">Galactosyl transferase</fullName>
    </submittedName>
</protein>
<proteinExistence type="predicted"/>
<dbReference type="Gene3D" id="3.90.550.10">
    <property type="entry name" value="Spore Coat Polysaccharide Biosynthesis Protein SpsA, Chain A"/>
    <property type="match status" value="1"/>
</dbReference>
<reference evidence="1" key="1">
    <citation type="submission" date="2014-04" db="EMBL/GenBank/DDBJ databases">
        <authorList>
            <person name="Harrison E."/>
        </authorList>
    </citation>
    <scope>NUCLEOTIDE SEQUENCE</scope>
    <source>
        <strain evidence="1">5281</strain>
    </source>
</reference>
<organism evidence="1">
    <name type="scientific">Klebsiella sp. 5281</name>
    <dbReference type="NCBI Taxonomy" id="1497820"/>
    <lineage>
        <taxon>Bacteria</taxon>
        <taxon>Pseudomonadati</taxon>
        <taxon>Pseudomonadota</taxon>
        <taxon>Gammaproteobacteria</taxon>
        <taxon>Enterobacterales</taxon>
        <taxon>Enterobacteriaceae</taxon>
        <taxon>Klebsiella/Raoultella group</taxon>
        <taxon>Klebsiella</taxon>
    </lineage>
</organism>
<dbReference type="EMBL" id="AB924583">
    <property type="protein sequence ID" value="BAT23866.1"/>
    <property type="molecule type" value="Genomic_DNA"/>
</dbReference>
<gene>
    <name evidence="1" type="primary">wckQ</name>
</gene>
<evidence type="ECO:0000313" key="1">
    <source>
        <dbReference type="EMBL" id="BAT23866.1"/>
    </source>
</evidence>
<dbReference type="AlphaFoldDB" id="A0A0P0YRE8"/>
<accession>A0A0P0YRE8</accession>
<keyword evidence="1" id="KW-0808">Transferase</keyword>
<dbReference type="SUPFAM" id="SSF53448">
    <property type="entry name" value="Nucleotide-diphospho-sugar transferases"/>
    <property type="match status" value="1"/>
</dbReference>
<name>A0A0P0YRE8_9ENTR</name>
<dbReference type="InterPro" id="IPR029044">
    <property type="entry name" value="Nucleotide-diphossugar_trans"/>
</dbReference>
<reference evidence="1" key="2">
    <citation type="journal article" date="2015" name="Sci. Rep.">
        <title>Genetic analysis of capsular polysaccharide synthesis gene clusters in 79 capsular types of Klebsiella spp.</title>
        <authorList>
            <person name="Pan Y.J."/>
            <person name="Lin T.L."/>
            <person name="Chen C.T."/>
            <person name="Chen Y.Y."/>
            <person name="Hsieh P.F."/>
            <person name="Hsu C.R."/>
            <person name="Wu M.C."/>
            <person name="Wang J.T."/>
        </authorList>
    </citation>
    <scope>NUCLEOTIDE SEQUENCE</scope>
    <source>
        <strain evidence="1">5281</strain>
    </source>
</reference>